<organism evidence="2 3">
    <name type="scientific">Hymenoscyphus albidus</name>
    <dbReference type="NCBI Taxonomy" id="595503"/>
    <lineage>
        <taxon>Eukaryota</taxon>
        <taxon>Fungi</taxon>
        <taxon>Dikarya</taxon>
        <taxon>Ascomycota</taxon>
        <taxon>Pezizomycotina</taxon>
        <taxon>Leotiomycetes</taxon>
        <taxon>Helotiales</taxon>
        <taxon>Helotiaceae</taxon>
        <taxon>Hymenoscyphus</taxon>
    </lineage>
</organism>
<proteinExistence type="predicted"/>
<dbReference type="PANTHER" id="PTHR33112:SF10">
    <property type="entry name" value="TOL"/>
    <property type="match status" value="1"/>
</dbReference>
<dbReference type="PANTHER" id="PTHR33112">
    <property type="entry name" value="DOMAIN PROTEIN, PUTATIVE-RELATED"/>
    <property type="match status" value="1"/>
</dbReference>
<protein>
    <recommendedName>
        <fullName evidence="1">Heterokaryon incompatibility domain-containing protein</fullName>
    </recommendedName>
</protein>
<dbReference type="Pfam" id="PF06985">
    <property type="entry name" value="HET"/>
    <property type="match status" value="1"/>
</dbReference>
<reference evidence="2" key="1">
    <citation type="submission" date="2021-07" db="EMBL/GenBank/DDBJ databases">
        <authorList>
            <person name="Durling M."/>
        </authorList>
    </citation>
    <scope>NUCLEOTIDE SEQUENCE</scope>
</reference>
<gene>
    <name evidence="2" type="ORF">HYALB_00000385</name>
</gene>
<dbReference type="Proteomes" id="UP000701801">
    <property type="component" value="Unassembled WGS sequence"/>
</dbReference>
<feature type="domain" description="Heterokaryon incompatibility" evidence="1">
    <location>
        <begin position="208"/>
        <end position="265"/>
    </location>
</feature>
<dbReference type="OrthoDB" id="8300194at2759"/>
<dbReference type="PROSITE" id="PS50231">
    <property type="entry name" value="RICIN_B_LECTIN"/>
    <property type="match status" value="1"/>
</dbReference>
<accession>A0A9N9PTR8</accession>
<dbReference type="InterPro" id="IPR010730">
    <property type="entry name" value="HET"/>
</dbReference>
<evidence type="ECO:0000313" key="3">
    <source>
        <dbReference type="Proteomes" id="UP000701801"/>
    </source>
</evidence>
<name>A0A9N9PTR8_9HELO</name>
<dbReference type="EMBL" id="CAJVRM010000116">
    <property type="protein sequence ID" value="CAG8974773.1"/>
    <property type="molecule type" value="Genomic_DNA"/>
</dbReference>
<keyword evidence="3" id="KW-1185">Reference proteome</keyword>
<evidence type="ECO:0000259" key="1">
    <source>
        <dbReference type="Pfam" id="PF06985"/>
    </source>
</evidence>
<evidence type="ECO:0000313" key="2">
    <source>
        <dbReference type="EMBL" id="CAG8974773.1"/>
    </source>
</evidence>
<comment type="caution">
    <text evidence="2">The sequence shown here is derived from an EMBL/GenBank/DDBJ whole genome shotgun (WGS) entry which is preliminary data.</text>
</comment>
<sequence length="611" mass="69129">MEPCEVCLGLSVGNELENDRWELVVRADNTIEHSLDFESTQMSTAAESACVTCSILSNGISLMSCNSSLFDNSQAYRGRLVVQRRSPLEIEILDKEQKGYARRATARARIQIYALPENKSTPLAFWTSRHIPREPTIEYYSSIVFDWITNCRANHGACAQASASETNARVNDLPKRLLDLKLKHSPSHGDSVRLVQTGCYTAQQPFRYATLSHCWGKSHVIQTTTSNMALRMQSIDWNDLPKTFQDAITLLRALDIRYLWIDSFFVNIAATGSFDSRGGCFYPRILKHTVPTSEIQSFPIRIPENSQTQTLYVRHSLEHVHQSYSAYKSPEYDPPDSQIVPLLSRAWVFQERFLAPRTIHFHPSEMIMECKTSLRCECSGLDKVTTQNIWRSLIFAERDQVAILTAWLNIVEEYSTLRLTRESDRLPALHGVATVFQDKLGCGYLSGIWQSDIARGVLWKPSWSWASQILDAEESRLSFITKHDDTFQADERFGLAGTNIPLGPLESTLVNPTTKSISLHGAFVTTTMHPYDLANRKWDDLLLIFEQDIDDAVVITTAEMNIDCPWKSSTGCALAAGSIAYCLLVGHSRRMDLESRREFDNQNIVVLLPNL</sequence>
<dbReference type="AlphaFoldDB" id="A0A9N9PTR8"/>